<proteinExistence type="predicted"/>
<gene>
    <name evidence="1" type="ORF">OS493_001775</name>
</gene>
<organism evidence="1 2">
    <name type="scientific">Desmophyllum pertusum</name>
    <dbReference type="NCBI Taxonomy" id="174260"/>
    <lineage>
        <taxon>Eukaryota</taxon>
        <taxon>Metazoa</taxon>
        <taxon>Cnidaria</taxon>
        <taxon>Anthozoa</taxon>
        <taxon>Hexacorallia</taxon>
        <taxon>Scleractinia</taxon>
        <taxon>Caryophylliina</taxon>
        <taxon>Caryophylliidae</taxon>
        <taxon>Desmophyllum</taxon>
    </lineage>
</organism>
<accession>A0A9X0CVM5</accession>
<dbReference type="AlphaFoldDB" id="A0A9X0CVM5"/>
<reference evidence="1" key="1">
    <citation type="submission" date="2023-01" db="EMBL/GenBank/DDBJ databases">
        <title>Genome assembly of the deep-sea coral Lophelia pertusa.</title>
        <authorList>
            <person name="Herrera S."/>
            <person name="Cordes E."/>
        </authorList>
    </citation>
    <scope>NUCLEOTIDE SEQUENCE</scope>
    <source>
        <strain evidence="1">USNM1676648</strain>
        <tissue evidence="1">Polyp</tissue>
    </source>
</reference>
<dbReference type="Proteomes" id="UP001163046">
    <property type="component" value="Unassembled WGS sequence"/>
</dbReference>
<dbReference type="EMBL" id="MU826826">
    <property type="protein sequence ID" value="KAJ7375044.1"/>
    <property type="molecule type" value="Genomic_DNA"/>
</dbReference>
<evidence type="ECO:0000313" key="2">
    <source>
        <dbReference type="Proteomes" id="UP001163046"/>
    </source>
</evidence>
<sequence length="94" mass="11026">MIIWTADNRVIRYISAAISHRDRVNRVIGQNGGCSERNFESWERFSSEKGRHNNSPLYWILKYESTQKVLEYKGSRSEAVFIPSWIEESDCRLG</sequence>
<protein>
    <submittedName>
        <fullName evidence="1">Uncharacterized protein</fullName>
    </submittedName>
</protein>
<name>A0A9X0CVM5_9CNID</name>
<keyword evidence="2" id="KW-1185">Reference proteome</keyword>
<evidence type="ECO:0000313" key="1">
    <source>
        <dbReference type="EMBL" id="KAJ7375044.1"/>
    </source>
</evidence>
<comment type="caution">
    <text evidence="1">The sequence shown here is derived from an EMBL/GenBank/DDBJ whole genome shotgun (WGS) entry which is preliminary data.</text>
</comment>